<feature type="compositionally biased region" description="Acidic residues" evidence="1">
    <location>
        <begin position="124"/>
        <end position="145"/>
    </location>
</feature>
<feature type="compositionally biased region" description="Polar residues" evidence="1">
    <location>
        <begin position="346"/>
        <end position="358"/>
    </location>
</feature>
<feature type="region of interest" description="Disordered" evidence="1">
    <location>
        <begin position="92"/>
        <end position="164"/>
    </location>
</feature>
<accession>A0A7D5QB79</accession>
<dbReference type="Proteomes" id="UP000509626">
    <property type="component" value="Chromosome"/>
</dbReference>
<gene>
    <name evidence="2" type="ORF">HUG12_10000</name>
</gene>
<feature type="compositionally biased region" description="Acidic residues" evidence="1">
    <location>
        <begin position="242"/>
        <end position="255"/>
    </location>
</feature>
<dbReference type="RefSeq" id="WP_179268624.1">
    <property type="nucleotide sequence ID" value="NZ_CP058579.1"/>
</dbReference>
<keyword evidence="3" id="KW-1185">Reference proteome</keyword>
<name>A0A7D5QB79_9EURY</name>
<reference evidence="2 3" key="1">
    <citation type="submission" date="2020-06" db="EMBL/GenBank/DDBJ databases">
        <title>NJ-3-1, isolated from saline soil.</title>
        <authorList>
            <person name="Cui H.L."/>
            <person name="Shi X."/>
        </authorList>
    </citation>
    <scope>NUCLEOTIDE SEQUENCE [LARGE SCALE GENOMIC DNA]</scope>
    <source>
        <strain evidence="2 3">NJ-3-1</strain>
    </source>
</reference>
<dbReference type="EMBL" id="CP058579">
    <property type="protein sequence ID" value="QLG62039.1"/>
    <property type="molecule type" value="Genomic_DNA"/>
</dbReference>
<feature type="region of interest" description="Disordered" evidence="1">
    <location>
        <begin position="237"/>
        <end position="257"/>
    </location>
</feature>
<proteinExistence type="predicted"/>
<evidence type="ECO:0000313" key="2">
    <source>
        <dbReference type="EMBL" id="QLG62039.1"/>
    </source>
</evidence>
<evidence type="ECO:0000256" key="1">
    <source>
        <dbReference type="SAM" id="MobiDB-lite"/>
    </source>
</evidence>
<dbReference type="KEGG" id="halu:HUG12_10000"/>
<organism evidence="2 3">
    <name type="scientific">Halorarum salinum</name>
    <dbReference type="NCBI Taxonomy" id="2743089"/>
    <lineage>
        <taxon>Archaea</taxon>
        <taxon>Methanobacteriati</taxon>
        <taxon>Methanobacteriota</taxon>
        <taxon>Stenosarchaea group</taxon>
        <taxon>Halobacteria</taxon>
        <taxon>Halobacteriales</taxon>
        <taxon>Haloferacaceae</taxon>
        <taxon>Halorarum</taxon>
    </lineage>
</organism>
<dbReference type="AlphaFoldDB" id="A0A7D5QB79"/>
<evidence type="ECO:0000313" key="3">
    <source>
        <dbReference type="Proteomes" id="UP000509626"/>
    </source>
</evidence>
<feature type="compositionally biased region" description="Acidic residues" evidence="1">
    <location>
        <begin position="92"/>
        <end position="101"/>
    </location>
</feature>
<feature type="compositionally biased region" description="Basic and acidic residues" evidence="1">
    <location>
        <begin position="111"/>
        <end position="123"/>
    </location>
</feature>
<protein>
    <submittedName>
        <fullName evidence="2">Uncharacterized protein</fullName>
    </submittedName>
</protein>
<dbReference type="GeneID" id="56037793"/>
<sequence length="358" mass="39597">MSDQDTDQEPILVGKLQEALSVEDLHRVKTALNGAGFVIDEHLAAGTITIRRPGPDDTIDDTDEYPHWTNDQIQEQIDDALKRFEKKLDQLIEEPVNDEEDNRVTPAQHQKLREAVDADKLEQEQDEETDEADANEENGDADDSNEERTNEPTDEAPDETTASVTARRVARLENKMDHGTAYTSHELAAIAFDIDEDEVGASERGTLSQLKDRTSFAIKSVPHPNGGTKKLYYRGRKPELLGDPDDDATDSDPDADMSTYTLSEFRELSTADRADIIYDVIADEQPVGGVELAQHVFGGDATSGTSMYQEVLNRINQWLSDRVESTDDGYVTVDEAESEGDAGKNRQGTRPGSVTTQA</sequence>
<feature type="region of interest" description="Disordered" evidence="1">
    <location>
        <begin position="332"/>
        <end position="358"/>
    </location>
</feature>